<keyword evidence="1" id="KW-1133">Transmembrane helix</keyword>
<keyword evidence="1" id="KW-0472">Membrane</keyword>
<evidence type="ECO:0000256" key="1">
    <source>
        <dbReference type="SAM" id="Phobius"/>
    </source>
</evidence>
<comment type="caution">
    <text evidence="2">The sequence shown here is derived from an EMBL/GenBank/DDBJ whole genome shotgun (WGS) entry which is preliminary data.</text>
</comment>
<evidence type="ECO:0000313" key="3">
    <source>
        <dbReference type="Proteomes" id="UP000198211"/>
    </source>
</evidence>
<keyword evidence="1" id="KW-0812">Transmembrane</keyword>
<evidence type="ECO:0000313" key="2">
    <source>
        <dbReference type="EMBL" id="OWY95740.1"/>
    </source>
</evidence>
<evidence type="ECO:0008006" key="4">
    <source>
        <dbReference type="Google" id="ProtNLM"/>
    </source>
</evidence>
<feature type="transmembrane region" description="Helical" evidence="1">
    <location>
        <begin position="94"/>
        <end position="115"/>
    </location>
</feature>
<gene>
    <name evidence="2" type="ORF">PHMEG_00034177</name>
</gene>
<dbReference type="OrthoDB" id="129543at2759"/>
<sequence>MELLKLSAKAKITTFATKEKQSTQLTKSNGIISTQTTIRTTKYAKFLNGILHVEDKVEDIQLSYKFLHAVDVEHHRVLFHDWASPIWTDLEVMWYAYGWFVVAQLTLLLVCMNATRFDYRIPR</sequence>
<proteinExistence type="predicted"/>
<dbReference type="EMBL" id="NBNE01012550">
    <property type="protein sequence ID" value="OWY95740.1"/>
    <property type="molecule type" value="Genomic_DNA"/>
</dbReference>
<protein>
    <recommendedName>
        <fullName evidence="4">Transmembrane protein</fullName>
    </recommendedName>
</protein>
<organism evidence="2 3">
    <name type="scientific">Phytophthora megakarya</name>
    <dbReference type="NCBI Taxonomy" id="4795"/>
    <lineage>
        <taxon>Eukaryota</taxon>
        <taxon>Sar</taxon>
        <taxon>Stramenopiles</taxon>
        <taxon>Oomycota</taxon>
        <taxon>Peronosporomycetes</taxon>
        <taxon>Peronosporales</taxon>
        <taxon>Peronosporaceae</taxon>
        <taxon>Phytophthora</taxon>
    </lineage>
</organism>
<reference evidence="3" key="1">
    <citation type="submission" date="2017-03" db="EMBL/GenBank/DDBJ databases">
        <title>Phytopthora megakarya and P. palmivora, two closely related causual agents of cacao black pod achieved similar genome size and gene model numbers by different mechanisms.</title>
        <authorList>
            <person name="Ali S."/>
            <person name="Shao J."/>
            <person name="Larry D.J."/>
            <person name="Kronmiller B."/>
            <person name="Shen D."/>
            <person name="Strem M.D."/>
            <person name="Melnick R.L."/>
            <person name="Guiltinan M.J."/>
            <person name="Tyler B.M."/>
            <person name="Meinhardt L.W."/>
            <person name="Bailey B.A."/>
        </authorList>
    </citation>
    <scope>NUCLEOTIDE SEQUENCE [LARGE SCALE GENOMIC DNA]</scope>
    <source>
        <strain evidence="3">zdho120</strain>
    </source>
</reference>
<dbReference type="AlphaFoldDB" id="A0A225URW9"/>
<accession>A0A225URW9</accession>
<keyword evidence="3" id="KW-1185">Reference proteome</keyword>
<name>A0A225URW9_9STRA</name>
<dbReference type="Proteomes" id="UP000198211">
    <property type="component" value="Unassembled WGS sequence"/>
</dbReference>